<reference evidence="3" key="1">
    <citation type="submission" date="2018-09" db="EMBL/GenBank/DDBJ databases">
        <title>Murine metabolic-syndrome-specific gut microbial biobank.</title>
        <authorList>
            <person name="Liu C."/>
        </authorList>
    </citation>
    <scope>NUCLEOTIDE SEQUENCE</scope>
    <source>
        <strain evidence="3">D42-62</strain>
    </source>
</reference>
<dbReference type="NCBIfam" id="NF009150">
    <property type="entry name" value="PRK12497.1-3"/>
    <property type="match status" value="1"/>
</dbReference>
<dbReference type="PANTHER" id="PTHR34039">
    <property type="entry name" value="UPF0102 PROTEIN YRAN"/>
    <property type="match status" value="1"/>
</dbReference>
<dbReference type="Pfam" id="PF02021">
    <property type="entry name" value="UPF0102"/>
    <property type="match status" value="1"/>
</dbReference>
<dbReference type="AlphaFoldDB" id="A0A9X5BD13"/>
<dbReference type="InterPro" id="IPR011335">
    <property type="entry name" value="Restrct_endonuc-II-like"/>
</dbReference>
<dbReference type="InterPro" id="IPR003509">
    <property type="entry name" value="UPF0102_YraN-like"/>
</dbReference>
<comment type="similarity">
    <text evidence="1 2">Belongs to the UPF0102 family.</text>
</comment>
<name>A0A9X5BD13_9FIRM</name>
<gene>
    <name evidence="3" type="ORF">D5281_02610</name>
</gene>
<protein>
    <recommendedName>
        <fullName evidence="2">UPF0102 protein D5281_02610</fullName>
    </recommendedName>
</protein>
<proteinExistence type="inferred from homology"/>
<evidence type="ECO:0000313" key="4">
    <source>
        <dbReference type="Proteomes" id="UP001154420"/>
    </source>
</evidence>
<evidence type="ECO:0000313" key="3">
    <source>
        <dbReference type="EMBL" id="NBJ91506.1"/>
    </source>
</evidence>
<dbReference type="InterPro" id="IPR011856">
    <property type="entry name" value="tRNA_endonuc-like_dom_sf"/>
</dbReference>
<dbReference type="Gene3D" id="3.40.1350.10">
    <property type="match status" value="1"/>
</dbReference>
<dbReference type="HAMAP" id="MF_00048">
    <property type="entry name" value="UPF0102"/>
    <property type="match status" value="1"/>
</dbReference>
<accession>A0A9X5BD13</accession>
<comment type="caution">
    <text evidence="3">The sequence shown here is derived from an EMBL/GenBank/DDBJ whole genome shotgun (WGS) entry which is preliminary data.</text>
</comment>
<dbReference type="NCBIfam" id="TIGR00252">
    <property type="entry name" value="YraN family protein"/>
    <property type="match status" value="1"/>
</dbReference>
<keyword evidence="4" id="KW-1185">Reference proteome</keyword>
<dbReference type="Proteomes" id="UP001154420">
    <property type="component" value="Unassembled WGS sequence"/>
</dbReference>
<dbReference type="SUPFAM" id="SSF52980">
    <property type="entry name" value="Restriction endonuclease-like"/>
    <property type="match status" value="1"/>
</dbReference>
<dbReference type="PANTHER" id="PTHR34039:SF1">
    <property type="entry name" value="UPF0102 PROTEIN YRAN"/>
    <property type="match status" value="1"/>
</dbReference>
<evidence type="ECO:0000256" key="1">
    <source>
        <dbReference type="ARBA" id="ARBA00006738"/>
    </source>
</evidence>
<dbReference type="OrthoDB" id="9802516at2"/>
<dbReference type="RefSeq" id="WP_160558589.1">
    <property type="nucleotide sequence ID" value="NZ_QZDT01000002.1"/>
</dbReference>
<dbReference type="GO" id="GO:0003676">
    <property type="term" value="F:nucleic acid binding"/>
    <property type="evidence" value="ECO:0007669"/>
    <property type="project" value="InterPro"/>
</dbReference>
<evidence type="ECO:0000256" key="2">
    <source>
        <dbReference type="HAMAP-Rule" id="MF_00048"/>
    </source>
</evidence>
<dbReference type="EMBL" id="QZDT01000002">
    <property type="protein sequence ID" value="NBJ91506.1"/>
    <property type="molecule type" value="Genomic_DNA"/>
</dbReference>
<dbReference type="CDD" id="cd20736">
    <property type="entry name" value="PoNe_Nuclease"/>
    <property type="match status" value="1"/>
</dbReference>
<sequence>MNQKEIGKRYEEKAAAYLEENGFTLLAKNFRCRQGEVDLIGIHDNCLVFVEVKYRKSTMSGTPEDAVVPAKQRKICLVSDYYRIRHPLESTRQIRYDVVAISGETVSWYQNAFPYDTGKQTFSW</sequence>
<organism evidence="3 4">
    <name type="scientific">Parablautia muri</name>
    <dbReference type="NCBI Taxonomy" id="2320879"/>
    <lineage>
        <taxon>Bacteria</taxon>
        <taxon>Bacillati</taxon>
        <taxon>Bacillota</taxon>
        <taxon>Clostridia</taxon>
        <taxon>Lachnospirales</taxon>
        <taxon>Lachnospiraceae</taxon>
        <taxon>Parablautia</taxon>
    </lineage>
</organism>